<dbReference type="Pfam" id="PF00187">
    <property type="entry name" value="Chitin_bind_1"/>
    <property type="match status" value="1"/>
</dbReference>
<evidence type="ECO:0000259" key="15">
    <source>
        <dbReference type="PROSITE" id="PS51910"/>
    </source>
</evidence>
<dbReference type="Proteomes" id="UP000664203">
    <property type="component" value="Unassembled WGS sequence"/>
</dbReference>
<dbReference type="EC" id="3.2.1.14" evidence="3"/>
<keyword evidence="8 11" id="KW-0326">Glycosidase</keyword>
<dbReference type="AlphaFoldDB" id="A0A8H3G750"/>
<evidence type="ECO:0000256" key="5">
    <source>
        <dbReference type="ARBA" id="ARBA00022801"/>
    </source>
</evidence>
<dbReference type="GO" id="GO:0008843">
    <property type="term" value="F:endochitinase activity"/>
    <property type="evidence" value="ECO:0007669"/>
    <property type="project" value="UniProtKB-EC"/>
</dbReference>
<dbReference type="InterPro" id="IPR001579">
    <property type="entry name" value="Glyco_hydro_18_chit_AS"/>
</dbReference>
<reference evidence="16" key="1">
    <citation type="submission" date="2021-03" db="EMBL/GenBank/DDBJ databases">
        <authorList>
            <person name="Tagirdzhanova G."/>
        </authorList>
    </citation>
    <scope>NUCLEOTIDE SEQUENCE</scope>
</reference>
<comment type="caution">
    <text evidence="10">Lacks conserved residue(s) required for the propagation of feature annotation.</text>
</comment>
<evidence type="ECO:0000256" key="10">
    <source>
        <dbReference type="PROSITE-ProRule" id="PRU00261"/>
    </source>
</evidence>
<comment type="caution">
    <text evidence="16">The sequence shown here is derived from an EMBL/GenBank/DDBJ whole genome shotgun (WGS) entry which is preliminary data.</text>
</comment>
<feature type="region of interest" description="Disordered" evidence="12">
    <location>
        <begin position="739"/>
        <end position="783"/>
    </location>
</feature>
<feature type="disulfide bond" evidence="10">
    <location>
        <begin position="84"/>
        <end position="88"/>
    </location>
</feature>
<name>A0A8H3G750_9LECA</name>
<dbReference type="EMBL" id="CAJPDR010000427">
    <property type="protein sequence ID" value="CAF9936014.1"/>
    <property type="molecule type" value="Genomic_DNA"/>
</dbReference>
<dbReference type="OrthoDB" id="73875at2759"/>
<dbReference type="CDD" id="cd00035">
    <property type="entry name" value="ChtBD1"/>
    <property type="match status" value="2"/>
</dbReference>
<keyword evidence="5 11" id="KW-0378">Hydrolase</keyword>
<dbReference type="PROSITE" id="PS50941">
    <property type="entry name" value="CHIT_BIND_I_2"/>
    <property type="match status" value="2"/>
</dbReference>
<feature type="disulfide bond" evidence="10">
    <location>
        <begin position="110"/>
        <end position="124"/>
    </location>
</feature>
<accession>A0A8H3G750</accession>
<dbReference type="SMART" id="SM00636">
    <property type="entry name" value="Glyco_18"/>
    <property type="match status" value="1"/>
</dbReference>
<feature type="domain" description="Chitin-binding type-1" evidence="14">
    <location>
        <begin position="52"/>
        <end position="90"/>
    </location>
</feature>
<evidence type="ECO:0000313" key="17">
    <source>
        <dbReference type="Proteomes" id="UP000664203"/>
    </source>
</evidence>
<feature type="disulfide bond" evidence="10">
    <location>
        <begin position="61"/>
        <end position="73"/>
    </location>
</feature>
<evidence type="ECO:0000256" key="9">
    <source>
        <dbReference type="ARBA" id="ARBA00023326"/>
    </source>
</evidence>
<sequence>MHFNFLTAAVAALASLGAATISTDWDQHGHSNEQSLNPRLTTVPLAARDLPTGTCNSATPCANGACCSKTNLCGYSKDFCGDGCQHNCDAKAQCGPYAAAGQQKCPLNVCCSEFGYCGSTTEFCQWKNKDDSVYPTCDTKYGGCGDVKRPSCGGGSSVSKRTIGYYESWASSDSRKCQKVAPEDLNLDGFTHLNFAFSFFDPSSFEIAPMDSNGASLYSRFTALKSKKSSLQTWISVGGWSFTDPGPTQTAFSEMTSSSGNRQKFISGLIKFMDTYGFDGIDLDWEYPGADDRGGKSQDTANYVSLAAELRAAFGTKYGISMTLPTSYWYLQHFDLLGIQKSVDWFNLMAYDLHGIWDAQSKFVGPYIAPHTNITEIDLGLDLLWRSGVDPAKVVMGQGWYGRSFTLKDPSCNKPNGVCEFTGGAKAGPCSNAAGILDLEEIDDIISKNNLKPIHDEKAAVKWITWDNDQWVSYDDTDTFAQKKDFANSRCLGGLMVWAMDQVDQTKSNGLGPAPAVTPPQQSNANQMSVDQQAGLTCQASPCGVSCPPGTNAVTQMNGQPGQLSTTDRCPKNKYQTLCCLDGTQTGKCQWRGWKGVGLPCVSGCKDGETEVSQNTNNHNSKKESQTCNGGLQSYCCAGFKSGLSKDQLKNDAGDFAKAAAEAAAAQAALDIAAKAFCRIAVPALLAPLELAEDLIPVAGEIADAVELAATPAIIEGCVKGIEKEGKAEFKVFGKEHTLDINKPTGTDKDLPAPKKHDPPKESDDSCKKPDKVKRAPGPMPTRDTEAMALLRRNAKEPVGGWRKGQAYMLREIFPAIGKLHQVNPIAEHYALIVGFITETVKDEPGCSDGSKRYVQMDYDARPWDIGINRQTGGCKLYRRDDFRTDKEWITNGNKLTDQGFVAGNFSPELISSMAQLVTNDMGTYKYSTNNCAMFTDKLQKRLQANDANPPARQHLGS</sequence>
<dbReference type="InterPro" id="IPR036861">
    <property type="entry name" value="Endochitinase-like_sf"/>
</dbReference>
<evidence type="ECO:0000256" key="8">
    <source>
        <dbReference type="ARBA" id="ARBA00023295"/>
    </source>
</evidence>
<evidence type="ECO:0000256" key="6">
    <source>
        <dbReference type="ARBA" id="ARBA00023024"/>
    </source>
</evidence>
<proteinExistence type="inferred from homology"/>
<dbReference type="InterPro" id="IPR017853">
    <property type="entry name" value="GH"/>
</dbReference>
<evidence type="ECO:0000256" key="12">
    <source>
        <dbReference type="SAM" id="MobiDB-lite"/>
    </source>
</evidence>
<dbReference type="GO" id="GO:0000272">
    <property type="term" value="P:polysaccharide catabolic process"/>
    <property type="evidence" value="ECO:0007669"/>
    <property type="project" value="UniProtKB-KW"/>
</dbReference>
<evidence type="ECO:0000256" key="7">
    <source>
        <dbReference type="ARBA" id="ARBA00023277"/>
    </source>
</evidence>
<feature type="disulfide bond" evidence="10">
    <location>
        <begin position="105"/>
        <end position="117"/>
    </location>
</feature>
<keyword evidence="17" id="KW-1185">Reference proteome</keyword>
<evidence type="ECO:0000256" key="4">
    <source>
        <dbReference type="ARBA" id="ARBA00022669"/>
    </source>
</evidence>
<dbReference type="SUPFAM" id="SSF51445">
    <property type="entry name" value="(Trans)glycosidases"/>
    <property type="match status" value="1"/>
</dbReference>
<dbReference type="InterPro" id="IPR001223">
    <property type="entry name" value="Glyco_hydro18_cat"/>
</dbReference>
<evidence type="ECO:0000256" key="3">
    <source>
        <dbReference type="ARBA" id="ARBA00012729"/>
    </source>
</evidence>
<evidence type="ECO:0000256" key="11">
    <source>
        <dbReference type="RuleBase" id="RU000489"/>
    </source>
</evidence>
<dbReference type="SUPFAM" id="SSF57016">
    <property type="entry name" value="Plant lectins/antimicrobial peptides"/>
    <property type="match status" value="2"/>
</dbReference>
<feature type="domain" description="Chitin-binding type-1" evidence="14">
    <location>
        <begin position="91"/>
        <end position="146"/>
    </location>
</feature>
<dbReference type="Gene3D" id="3.20.20.80">
    <property type="entry name" value="Glycosidases"/>
    <property type="match status" value="1"/>
</dbReference>
<dbReference type="GO" id="GO:0006032">
    <property type="term" value="P:chitin catabolic process"/>
    <property type="evidence" value="ECO:0007669"/>
    <property type="project" value="UniProtKB-KW"/>
</dbReference>
<keyword evidence="7" id="KW-0119">Carbohydrate metabolism</keyword>
<dbReference type="InterPro" id="IPR011583">
    <property type="entry name" value="Chitinase_II/V-like_cat"/>
</dbReference>
<keyword evidence="4 10" id="KW-0147">Chitin-binding</keyword>
<feature type="signal peptide" evidence="13">
    <location>
        <begin position="1"/>
        <end position="19"/>
    </location>
</feature>
<dbReference type="PANTHER" id="PTHR11177:SF333">
    <property type="entry name" value="CHITINASE"/>
    <property type="match status" value="1"/>
</dbReference>
<comment type="catalytic activity">
    <reaction evidence="1">
        <text>Random endo-hydrolysis of N-acetyl-beta-D-glucosaminide (1-&gt;4)-beta-linkages in chitin and chitodextrins.</text>
        <dbReference type="EC" id="3.2.1.14"/>
    </reaction>
</comment>
<dbReference type="GO" id="GO:0008061">
    <property type="term" value="F:chitin binding"/>
    <property type="evidence" value="ECO:0007669"/>
    <property type="project" value="UniProtKB-UniRule"/>
</dbReference>
<feature type="chain" id="PRO_5034315905" description="chitinase" evidence="13">
    <location>
        <begin position="20"/>
        <end position="958"/>
    </location>
</feature>
<dbReference type="InterPro" id="IPR001002">
    <property type="entry name" value="Chitin-bd_1"/>
</dbReference>
<dbReference type="InterPro" id="IPR050314">
    <property type="entry name" value="Glycosyl_Hydrlase_18"/>
</dbReference>
<evidence type="ECO:0000259" key="14">
    <source>
        <dbReference type="PROSITE" id="PS50941"/>
    </source>
</evidence>
<dbReference type="PROSITE" id="PS01095">
    <property type="entry name" value="GH18_1"/>
    <property type="match status" value="1"/>
</dbReference>
<protein>
    <recommendedName>
        <fullName evidence="3">chitinase</fullName>
        <ecNumber evidence="3">3.2.1.14</ecNumber>
    </recommendedName>
</protein>
<dbReference type="Gene3D" id="3.10.50.10">
    <property type="match status" value="1"/>
</dbReference>
<feature type="domain" description="GH18" evidence="15">
    <location>
        <begin position="160"/>
        <end position="514"/>
    </location>
</feature>
<dbReference type="Pfam" id="PF00704">
    <property type="entry name" value="Glyco_hydro_18"/>
    <property type="match status" value="1"/>
</dbReference>
<dbReference type="InterPro" id="IPR018371">
    <property type="entry name" value="Chitin-binding_1_CS"/>
</dbReference>
<dbReference type="InterPro" id="IPR029070">
    <property type="entry name" value="Chitinase_insertion_sf"/>
</dbReference>
<dbReference type="SUPFAM" id="SSF54556">
    <property type="entry name" value="Chitinase insertion domain"/>
    <property type="match status" value="1"/>
</dbReference>
<dbReference type="PANTHER" id="PTHR11177">
    <property type="entry name" value="CHITINASE"/>
    <property type="match status" value="1"/>
</dbReference>
<dbReference type="Gene3D" id="3.30.60.10">
    <property type="entry name" value="Endochitinase-like"/>
    <property type="match status" value="2"/>
</dbReference>
<evidence type="ECO:0000313" key="16">
    <source>
        <dbReference type="EMBL" id="CAF9936014.1"/>
    </source>
</evidence>
<keyword evidence="6" id="KW-0146">Chitin degradation</keyword>
<evidence type="ECO:0000256" key="13">
    <source>
        <dbReference type="SAM" id="SignalP"/>
    </source>
</evidence>
<keyword evidence="10" id="KW-1015">Disulfide bond</keyword>
<keyword evidence="13" id="KW-0732">Signal</keyword>
<evidence type="ECO:0000256" key="2">
    <source>
        <dbReference type="ARBA" id="ARBA00008682"/>
    </source>
</evidence>
<comment type="similarity">
    <text evidence="2">Belongs to the glycosyl hydrolase 18 family. Chitinase class V subfamily.</text>
</comment>
<dbReference type="SMART" id="SM00270">
    <property type="entry name" value="ChtBD1"/>
    <property type="match status" value="2"/>
</dbReference>
<keyword evidence="9" id="KW-0624">Polysaccharide degradation</keyword>
<feature type="compositionally biased region" description="Basic and acidic residues" evidence="12">
    <location>
        <begin position="739"/>
        <end position="774"/>
    </location>
</feature>
<feature type="disulfide bond" evidence="10">
    <location>
        <begin position="66"/>
        <end position="80"/>
    </location>
</feature>
<gene>
    <name evidence="16" type="ORF">ALECFALPRED_006656</name>
</gene>
<dbReference type="PROSITE" id="PS51910">
    <property type="entry name" value="GH18_2"/>
    <property type="match status" value="1"/>
</dbReference>
<evidence type="ECO:0000256" key="1">
    <source>
        <dbReference type="ARBA" id="ARBA00000822"/>
    </source>
</evidence>
<dbReference type="PROSITE" id="PS00026">
    <property type="entry name" value="CHIT_BIND_I_1"/>
    <property type="match status" value="1"/>
</dbReference>
<organism evidence="16 17">
    <name type="scientific">Alectoria fallacina</name>
    <dbReference type="NCBI Taxonomy" id="1903189"/>
    <lineage>
        <taxon>Eukaryota</taxon>
        <taxon>Fungi</taxon>
        <taxon>Dikarya</taxon>
        <taxon>Ascomycota</taxon>
        <taxon>Pezizomycotina</taxon>
        <taxon>Lecanoromycetes</taxon>
        <taxon>OSLEUM clade</taxon>
        <taxon>Lecanoromycetidae</taxon>
        <taxon>Lecanorales</taxon>
        <taxon>Lecanorineae</taxon>
        <taxon>Parmeliaceae</taxon>
        <taxon>Alectoria</taxon>
    </lineage>
</organism>